<evidence type="ECO:0000313" key="3">
    <source>
        <dbReference type="Proteomes" id="UP000617544"/>
    </source>
</evidence>
<sequence>MNSLILIALLISIILNIIIGMLYLSARRNPYYVIYDEETKSQLKRRVMNLKEDLESELEEFDVTEWEKQLEKSIEEEIKDIK</sequence>
<accession>A0A832SXL8</accession>
<keyword evidence="1" id="KW-0472">Membrane</keyword>
<comment type="caution">
    <text evidence="2">The sequence shown here is derived from an EMBL/GenBank/DDBJ whole genome shotgun (WGS) entry which is preliminary data.</text>
</comment>
<dbReference type="RefSeq" id="WP_010885675.1">
    <property type="nucleotide sequence ID" value="NZ_DUJN01000002.1"/>
</dbReference>
<organism evidence="2 3">
    <name type="scientific">Pyrococcus horikoshii</name>
    <dbReference type="NCBI Taxonomy" id="53953"/>
    <lineage>
        <taxon>Archaea</taxon>
        <taxon>Methanobacteriati</taxon>
        <taxon>Methanobacteriota</taxon>
        <taxon>Thermococci</taxon>
        <taxon>Thermococcales</taxon>
        <taxon>Thermococcaceae</taxon>
        <taxon>Pyrococcus</taxon>
    </lineage>
</organism>
<keyword evidence="1" id="KW-1133">Transmembrane helix</keyword>
<proteinExistence type="predicted"/>
<dbReference type="Proteomes" id="UP000617544">
    <property type="component" value="Unassembled WGS sequence"/>
</dbReference>
<reference evidence="2" key="1">
    <citation type="journal article" date="2020" name="bioRxiv">
        <title>A rank-normalized archaeal taxonomy based on genome phylogeny resolves widespread incomplete and uneven classifications.</title>
        <authorList>
            <person name="Rinke C."/>
            <person name="Chuvochina M."/>
            <person name="Mussig A.J."/>
            <person name="Chaumeil P.-A."/>
            <person name="Waite D.W."/>
            <person name="Whitman W.B."/>
            <person name="Parks D.H."/>
            <person name="Hugenholtz P."/>
        </authorList>
    </citation>
    <scope>NUCLEOTIDE SEQUENCE</scope>
    <source>
        <strain evidence="2">UBA8834</strain>
    </source>
</reference>
<gene>
    <name evidence="2" type="ORF">HA331_02265</name>
</gene>
<evidence type="ECO:0000313" key="2">
    <source>
        <dbReference type="EMBL" id="HII60579.1"/>
    </source>
</evidence>
<keyword evidence="1" id="KW-0812">Transmembrane</keyword>
<dbReference type="AlphaFoldDB" id="A0A832SXL8"/>
<feature type="transmembrane region" description="Helical" evidence="1">
    <location>
        <begin position="6"/>
        <end position="24"/>
    </location>
</feature>
<evidence type="ECO:0000256" key="1">
    <source>
        <dbReference type="SAM" id="Phobius"/>
    </source>
</evidence>
<dbReference type="GeneID" id="1442454"/>
<name>A0A832SXL8_PYRHR</name>
<dbReference type="EMBL" id="DUJN01000002">
    <property type="protein sequence ID" value="HII60579.1"/>
    <property type="molecule type" value="Genomic_DNA"/>
</dbReference>
<protein>
    <submittedName>
        <fullName evidence="2">Uncharacterized protein</fullName>
    </submittedName>
</protein>